<proteinExistence type="predicted"/>
<name>A0A0J8VDS2_9GAMM</name>
<dbReference type="InterPro" id="IPR013785">
    <property type="entry name" value="Aldolase_TIM"/>
</dbReference>
<dbReference type="Proteomes" id="UP000240481">
    <property type="component" value="Unassembled WGS sequence"/>
</dbReference>
<dbReference type="InterPro" id="IPR007197">
    <property type="entry name" value="rSAM"/>
</dbReference>
<dbReference type="Gene3D" id="3.20.20.70">
    <property type="entry name" value="Aldolase class I"/>
    <property type="match status" value="1"/>
</dbReference>
<dbReference type="RefSeq" id="WP_048897750.1">
    <property type="nucleotide sequence ID" value="NZ_AP024853.1"/>
</dbReference>
<evidence type="ECO:0000256" key="3">
    <source>
        <dbReference type="ARBA" id="ARBA00022723"/>
    </source>
</evidence>
<dbReference type="EMBL" id="PYLZ01000004">
    <property type="protein sequence ID" value="PSW25033.1"/>
    <property type="molecule type" value="Genomic_DNA"/>
</dbReference>
<dbReference type="PROSITE" id="PS51918">
    <property type="entry name" value="RADICAL_SAM"/>
    <property type="match status" value="1"/>
</dbReference>
<keyword evidence="8" id="KW-1185">Reference proteome</keyword>
<organism evidence="7 8">
    <name type="scientific">Photobacterium swingsii</name>
    <dbReference type="NCBI Taxonomy" id="680026"/>
    <lineage>
        <taxon>Bacteria</taxon>
        <taxon>Pseudomonadati</taxon>
        <taxon>Pseudomonadota</taxon>
        <taxon>Gammaproteobacteria</taxon>
        <taxon>Vibrionales</taxon>
        <taxon>Vibrionaceae</taxon>
        <taxon>Photobacterium</taxon>
    </lineage>
</organism>
<dbReference type="SFLD" id="SFLDG01386">
    <property type="entry name" value="main_SPASM_domain-containing"/>
    <property type="match status" value="1"/>
</dbReference>
<evidence type="ECO:0000256" key="1">
    <source>
        <dbReference type="ARBA" id="ARBA00001966"/>
    </source>
</evidence>
<dbReference type="STRING" id="680026.AB733_04820"/>
<dbReference type="Pfam" id="PF04055">
    <property type="entry name" value="Radical_SAM"/>
    <property type="match status" value="1"/>
</dbReference>
<dbReference type="InterPro" id="IPR050377">
    <property type="entry name" value="Radical_SAM_PqqE_MftC-like"/>
</dbReference>
<dbReference type="SFLD" id="SFLDG01067">
    <property type="entry name" value="SPASM/twitch_domain_containing"/>
    <property type="match status" value="1"/>
</dbReference>
<dbReference type="CDD" id="cd01335">
    <property type="entry name" value="Radical_SAM"/>
    <property type="match status" value="1"/>
</dbReference>
<dbReference type="PANTHER" id="PTHR11228:SF7">
    <property type="entry name" value="PQQA PEPTIDE CYCLASE"/>
    <property type="match status" value="1"/>
</dbReference>
<accession>A0A0J8VDS2</accession>
<dbReference type="AlphaFoldDB" id="A0A0J8VDS2"/>
<gene>
    <name evidence="7" type="ORF">C9I94_09515</name>
</gene>
<dbReference type="GO" id="GO:0046872">
    <property type="term" value="F:metal ion binding"/>
    <property type="evidence" value="ECO:0007669"/>
    <property type="project" value="UniProtKB-KW"/>
</dbReference>
<comment type="caution">
    <text evidence="7">The sequence shown here is derived from an EMBL/GenBank/DDBJ whole genome shotgun (WGS) entry which is preliminary data.</text>
</comment>
<keyword evidence="2" id="KW-0949">S-adenosyl-L-methionine</keyword>
<keyword evidence="4" id="KW-0408">Iron</keyword>
<keyword evidence="3" id="KW-0479">Metal-binding</keyword>
<evidence type="ECO:0000256" key="5">
    <source>
        <dbReference type="ARBA" id="ARBA00023014"/>
    </source>
</evidence>
<evidence type="ECO:0000256" key="2">
    <source>
        <dbReference type="ARBA" id="ARBA00022691"/>
    </source>
</evidence>
<dbReference type="SFLD" id="SFLDS00029">
    <property type="entry name" value="Radical_SAM"/>
    <property type="match status" value="1"/>
</dbReference>
<dbReference type="GO" id="GO:0003824">
    <property type="term" value="F:catalytic activity"/>
    <property type="evidence" value="ECO:0007669"/>
    <property type="project" value="InterPro"/>
</dbReference>
<evidence type="ECO:0000313" key="8">
    <source>
        <dbReference type="Proteomes" id="UP000240481"/>
    </source>
</evidence>
<dbReference type="InterPro" id="IPR058240">
    <property type="entry name" value="rSAM_sf"/>
</dbReference>
<reference evidence="7 8" key="1">
    <citation type="submission" date="2018-01" db="EMBL/GenBank/DDBJ databases">
        <title>Whole genome sequencing of Histamine producing bacteria.</title>
        <authorList>
            <person name="Butler K."/>
        </authorList>
    </citation>
    <scope>NUCLEOTIDE SEQUENCE [LARGE SCALE GENOMIC DNA]</scope>
    <source>
        <strain evidence="7 8">DSM 24669</strain>
    </source>
</reference>
<dbReference type="OrthoDB" id="9782387at2"/>
<evidence type="ECO:0000313" key="7">
    <source>
        <dbReference type="EMBL" id="PSW25033.1"/>
    </source>
</evidence>
<keyword evidence="5" id="KW-0411">Iron-sulfur</keyword>
<dbReference type="GO" id="GO:0051536">
    <property type="term" value="F:iron-sulfur cluster binding"/>
    <property type="evidence" value="ECO:0007669"/>
    <property type="project" value="UniProtKB-KW"/>
</dbReference>
<comment type="cofactor">
    <cofactor evidence="1">
        <name>[4Fe-4S] cluster</name>
        <dbReference type="ChEBI" id="CHEBI:49883"/>
    </cofactor>
</comment>
<evidence type="ECO:0000256" key="4">
    <source>
        <dbReference type="ARBA" id="ARBA00023004"/>
    </source>
</evidence>
<dbReference type="SUPFAM" id="SSF102114">
    <property type="entry name" value="Radical SAM enzymes"/>
    <property type="match status" value="1"/>
</dbReference>
<evidence type="ECO:0000259" key="6">
    <source>
        <dbReference type="PROSITE" id="PS51918"/>
    </source>
</evidence>
<protein>
    <submittedName>
        <fullName evidence="7">Radical SAM protein</fullName>
    </submittedName>
</protein>
<dbReference type="CDD" id="cd21109">
    <property type="entry name" value="SPASM"/>
    <property type="match status" value="1"/>
</dbReference>
<feature type="domain" description="Radical SAM core" evidence="6">
    <location>
        <begin position="34"/>
        <end position="248"/>
    </location>
</feature>
<sequence>MIEHSLLRQQQEFIEQEIKQVTENQKNGLYPLEFPMPIGVQFELTMKCNLYCKHCYNASGEDACTDRMDISSWLSVIDNINENGGVFQCIISGGEPLLYGKNMFTVMDALHEKGTGFILITNGMLIRPSTVKKLQKYNYYWVQVSIDDFDAAKHDDFRGVTGSWDKAIEAAFLLSSAGLPLRIAHSVTPENLSRLPDMVDLAYQLGASSIVCGAIMPSGRASNDETIVCTSEGFLTELYNIIQNKQCEYNGRMEVLSSSNLKEDIIRKKNQPNSAIVVRPNGDVRMDCTMPFVLGNVFDDKFSAIWKKHGNSCWSHPKVNEYISKLDMYGEHPEHKNHTDLDIQLDD</sequence>
<dbReference type="PANTHER" id="PTHR11228">
    <property type="entry name" value="RADICAL SAM DOMAIN PROTEIN"/>
    <property type="match status" value="1"/>
</dbReference>